<reference evidence="1" key="1">
    <citation type="submission" date="2020-01" db="EMBL/GenBank/DDBJ databases">
        <title>Insect and environment-associated Actinomycetes.</title>
        <authorList>
            <person name="Currrie C."/>
            <person name="Chevrette M."/>
            <person name="Carlson C."/>
            <person name="Stubbendieck R."/>
            <person name="Wendt-Pienkowski E."/>
        </authorList>
    </citation>
    <scope>NUCLEOTIDE SEQUENCE</scope>
    <source>
        <strain evidence="1">SID7499</strain>
    </source>
</reference>
<protein>
    <submittedName>
        <fullName evidence="1">Uncharacterized protein</fullName>
    </submittedName>
</protein>
<evidence type="ECO:0000313" key="1">
    <source>
        <dbReference type="EMBL" id="NEE20966.1"/>
    </source>
</evidence>
<comment type="caution">
    <text evidence="1">The sequence shown here is derived from an EMBL/GenBank/DDBJ whole genome shotgun (WGS) entry which is preliminary data.</text>
</comment>
<proteinExistence type="predicted"/>
<dbReference type="AlphaFoldDB" id="A0A6G3XT48"/>
<dbReference type="EMBL" id="JAAGMN010008917">
    <property type="protein sequence ID" value="NEE20966.1"/>
    <property type="molecule type" value="Genomic_DNA"/>
</dbReference>
<accession>A0A6G3XT48</accession>
<name>A0A6G3XT48_9ACTN</name>
<feature type="non-terminal residue" evidence="1">
    <location>
        <position position="1"/>
    </location>
</feature>
<gene>
    <name evidence="1" type="ORF">G3M58_82715</name>
</gene>
<sequence length="84" mass="9672">RIGCKRKDMLELGLDEYRRYAPLVVQGFKDAAKFLRQQYLFDTKFLPYGTQLIPLAAILSTLGEQAEPAGAQQKLARWYWCGVF</sequence>
<feature type="non-terminal residue" evidence="1">
    <location>
        <position position="84"/>
    </location>
</feature>
<organism evidence="1">
    <name type="scientific">Streptomyces sp. SID7499</name>
    <dbReference type="NCBI Taxonomy" id="2706086"/>
    <lineage>
        <taxon>Bacteria</taxon>
        <taxon>Bacillati</taxon>
        <taxon>Actinomycetota</taxon>
        <taxon>Actinomycetes</taxon>
        <taxon>Kitasatosporales</taxon>
        <taxon>Streptomycetaceae</taxon>
        <taxon>Streptomyces</taxon>
    </lineage>
</organism>